<proteinExistence type="predicted"/>
<protein>
    <submittedName>
        <fullName evidence="2">Uncharacterized protein</fullName>
    </submittedName>
</protein>
<evidence type="ECO:0000313" key="2">
    <source>
        <dbReference type="EMBL" id="KKW26684.1"/>
    </source>
</evidence>
<feature type="transmembrane region" description="Helical" evidence="1">
    <location>
        <begin position="6"/>
        <end position="26"/>
    </location>
</feature>
<dbReference type="Proteomes" id="UP000034913">
    <property type="component" value="Unassembled WGS sequence"/>
</dbReference>
<evidence type="ECO:0000313" key="3">
    <source>
        <dbReference type="Proteomes" id="UP000034913"/>
    </source>
</evidence>
<evidence type="ECO:0000256" key="1">
    <source>
        <dbReference type="SAM" id="Phobius"/>
    </source>
</evidence>
<keyword evidence="1" id="KW-0472">Membrane</keyword>
<feature type="transmembrane region" description="Helical" evidence="1">
    <location>
        <begin position="47"/>
        <end position="66"/>
    </location>
</feature>
<accession>A0A0G2A3D5</accession>
<name>A0A0G2A3D5_UNCK3</name>
<dbReference type="EMBL" id="LCRB01000002">
    <property type="protein sequence ID" value="KKW26684.1"/>
    <property type="molecule type" value="Genomic_DNA"/>
</dbReference>
<feature type="transmembrane region" description="Helical" evidence="1">
    <location>
        <begin position="103"/>
        <end position="125"/>
    </location>
</feature>
<sequence>MVSTLEIIAMIFAVWLVVLGVALAFNNKGTCQVIGDFADETALVWSWGLWVLAFGVLILAWTGYVITWAGYAWVMPLLGWAAIIKGVWLMWWPKMGTKMMKTYCKAGGLTMFAGIVAILLGIFFWQTIVPMY</sequence>
<keyword evidence="1" id="KW-1133">Transmembrane helix</keyword>
<feature type="transmembrane region" description="Helical" evidence="1">
    <location>
        <begin position="72"/>
        <end position="91"/>
    </location>
</feature>
<reference evidence="2 3" key="1">
    <citation type="journal article" date="2015" name="Nature">
        <title>rRNA introns, odd ribosomes, and small enigmatic genomes across a large radiation of phyla.</title>
        <authorList>
            <person name="Brown C.T."/>
            <person name="Hug L.A."/>
            <person name="Thomas B.C."/>
            <person name="Sharon I."/>
            <person name="Castelle C.J."/>
            <person name="Singh A."/>
            <person name="Wilkins M.J."/>
            <person name="Williams K.H."/>
            <person name="Banfield J.F."/>
        </authorList>
    </citation>
    <scope>NUCLEOTIDE SEQUENCE [LARGE SCALE GENOMIC DNA]</scope>
</reference>
<organism evidence="2 3">
    <name type="scientific">candidate division Kazan bacterium GW2011_GWB1_52_7</name>
    <dbReference type="NCBI Taxonomy" id="1620414"/>
    <lineage>
        <taxon>Bacteria</taxon>
        <taxon>Bacteria division Kazan-3B-28</taxon>
    </lineage>
</organism>
<dbReference type="AlphaFoldDB" id="A0A0G2A3D5"/>
<comment type="caution">
    <text evidence="2">The sequence shown here is derived from an EMBL/GenBank/DDBJ whole genome shotgun (WGS) entry which is preliminary data.</text>
</comment>
<gene>
    <name evidence="2" type="ORF">VF00_C0002G0009</name>
</gene>
<keyword evidence="1" id="KW-0812">Transmembrane</keyword>